<dbReference type="EMBL" id="MVJN01000004">
    <property type="protein sequence ID" value="RAP37025.1"/>
    <property type="molecule type" value="Genomic_DNA"/>
</dbReference>
<feature type="domain" description="DUF5624" evidence="2">
    <location>
        <begin position="104"/>
        <end position="231"/>
    </location>
</feature>
<accession>A0A364LKS1</accession>
<evidence type="ECO:0000313" key="3">
    <source>
        <dbReference type="EMBL" id="RAP37025.1"/>
    </source>
</evidence>
<dbReference type="Gene3D" id="6.10.250.2710">
    <property type="match status" value="1"/>
</dbReference>
<dbReference type="Proteomes" id="UP000249458">
    <property type="component" value="Unassembled WGS sequence"/>
</dbReference>
<dbReference type="InterPro" id="IPR041132">
    <property type="entry name" value="DUF5624"/>
</dbReference>
<dbReference type="Pfam" id="PF18538">
    <property type="entry name" value="DUF5624"/>
    <property type="match status" value="1"/>
</dbReference>
<sequence>MNIFSVKKIASMLLLLFLYTGLVNAYTVPKAFMDLYFDFTGTNEPDFPKKHKTISQYLLQSETAKNKTNPFAGPLVLVLDSSIYIYDKNRKLLFKKLLRTNRASGFYELTAISHIGPALAYLAKIKDNGDPSWQPAMNSLLTNIKRVRALNASTKNNWLERANIKPWQHHIPQIRAMTDYALSMAGNYIVSVQKGAPFDLRAVQANFLNGNKEYPISYNTVMVGTFMLTALESMSVVHDEIARLKLDWPHAMVIVRNVAGNNVTSGLTEGSNWMVAFINAVSENTLPRDRLFIAPYAKVIPEVGQSLLPESAYNYYVKNVWGSVYNRTHVAKAVFTDLETIYLPERPAIPGDFHYSSANDIIDFMVRLKHSLQDSREMLSNTVGYWMAGELQSKAWDLKAIQIPGLTTGFPEGITAYPEKNPEIGSTS</sequence>
<dbReference type="AlphaFoldDB" id="A0A364LKS1"/>
<evidence type="ECO:0000259" key="2">
    <source>
        <dbReference type="Pfam" id="PF18538"/>
    </source>
</evidence>
<evidence type="ECO:0000256" key="1">
    <source>
        <dbReference type="SAM" id="SignalP"/>
    </source>
</evidence>
<keyword evidence="1" id="KW-0732">Signal</keyword>
<reference evidence="3 4" key="1">
    <citation type="submission" date="2017-02" db="EMBL/GenBank/DDBJ databases">
        <title>Legionella quilivanii strain from human: case report and whole genome sequencing analysis.</title>
        <authorList>
            <person name="Lalancette C."/>
            <person name="Leduc J.-M."/>
            <person name="Levesque S."/>
            <person name="Fournier E."/>
            <person name="Saoud J."/>
            <person name="Faucher S.P."/>
            <person name="Bernard K."/>
            <person name="Martineau C."/>
            <person name="Longtin J."/>
        </authorList>
    </citation>
    <scope>NUCLEOTIDE SEQUENCE [LARGE SCALE GENOMIC DNA]</scope>
    <source>
        <strain evidence="3 4">ID143958</strain>
    </source>
</reference>
<feature type="chain" id="PRO_5016867823" description="DUF5624 domain-containing protein" evidence="1">
    <location>
        <begin position="26"/>
        <end position="428"/>
    </location>
</feature>
<proteinExistence type="predicted"/>
<protein>
    <recommendedName>
        <fullName evidence="2">DUF5624 domain-containing protein</fullName>
    </recommendedName>
</protein>
<organism evidence="3 4">
    <name type="scientific">Legionella quinlivanii</name>
    <dbReference type="NCBI Taxonomy" id="45073"/>
    <lineage>
        <taxon>Bacteria</taxon>
        <taxon>Pseudomonadati</taxon>
        <taxon>Pseudomonadota</taxon>
        <taxon>Gammaproteobacteria</taxon>
        <taxon>Legionellales</taxon>
        <taxon>Legionellaceae</taxon>
        <taxon>Legionella</taxon>
    </lineage>
</organism>
<feature type="signal peptide" evidence="1">
    <location>
        <begin position="1"/>
        <end position="25"/>
    </location>
</feature>
<gene>
    <name evidence="3" type="ORF">B1207_06255</name>
</gene>
<dbReference type="RefSeq" id="WP_112219138.1">
    <property type="nucleotide sequence ID" value="NZ_MVJN01000004.1"/>
</dbReference>
<name>A0A364LKS1_9GAMM</name>
<comment type="caution">
    <text evidence="3">The sequence shown here is derived from an EMBL/GenBank/DDBJ whole genome shotgun (WGS) entry which is preliminary data.</text>
</comment>
<evidence type="ECO:0000313" key="4">
    <source>
        <dbReference type="Proteomes" id="UP000249458"/>
    </source>
</evidence>